<feature type="compositionally biased region" description="Basic residues" evidence="7">
    <location>
        <begin position="440"/>
        <end position="453"/>
    </location>
</feature>
<evidence type="ECO:0000313" key="8">
    <source>
        <dbReference type="EMBL" id="KAF0719104.1"/>
    </source>
</evidence>
<feature type="compositionally biased region" description="Basic residues" evidence="7">
    <location>
        <begin position="309"/>
        <end position="322"/>
    </location>
</feature>
<dbReference type="OrthoDB" id="10254665at2759"/>
<reference evidence="8" key="2">
    <citation type="submission" date="2019-06" db="EMBL/GenBank/DDBJ databases">
        <title>Genomics analysis of Aphanomyces spp. identifies a new class of oomycete effector associated with host adaptation.</title>
        <authorList>
            <person name="Gaulin E."/>
        </authorList>
    </citation>
    <scope>NUCLEOTIDE SEQUENCE</scope>
    <source>
        <strain evidence="8">CBS 578.67</strain>
    </source>
</reference>
<gene>
    <name evidence="9" type="primary">Aste57867_1281</name>
    <name evidence="8" type="ORF">As57867_001280</name>
    <name evidence="9" type="ORF">ASTE57867_1281</name>
</gene>
<dbReference type="AlphaFoldDB" id="A0A485K9X5"/>
<evidence type="ECO:0000256" key="6">
    <source>
        <dbReference type="ARBA" id="ARBA00032319"/>
    </source>
</evidence>
<proteinExistence type="inferred from homology"/>
<evidence type="ECO:0000256" key="2">
    <source>
        <dbReference type="ARBA" id="ARBA00008320"/>
    </source>
</evidence>
<keyword evidence="10" id="KW-1185">Reference proteome</keyword>
<dbReference type="EMBL" id="VJMH01000093">
    <property type="protein sequence ID" value="KAF0719104.1"/>
    <property type="molecule type" value="Genomic_DNA"/>
</dbReference>
<dbReference type="GO" id="GO:0030488">
    <property type="term" value="P:tRNA methylation"/>
    <property type="evidence" value="ECO:0007669"/>
    <property type="project" value="InterPro"/>
</dbReference>
<dbReference type="PANTHER" id="PTHR12945:SF0">
    <property type="entry name" value="TRNA (ADENINE(58)-N(1))-METHYLTRANSFERASE NON-CATALYTIC SUBUNIT TRM6"/>
    <property type="match status" value="1"/>
</dbReference>
<keyword evidence="5" id="KW-0539">Nucleus</keyword>
<dbReference type="InterPro" id="IPR029063">
    <property type="entry name" value="SAM-dependent_MTases_sf"/>
</dbReference>
<reference evidence="9 10" key="1">
    <citation type="submission" date="2019-03" db="EMBL/GenBank/DDBJ databases">
        <authorList>
            <person name="Gaulin E."/>
            <person name="Dumas B."/>
        </authorList>
    </citation>
    <scope>NUCLEOTIDE SEQUENCE [LARGE SCALE GENOMIC DNA]</scope>
    <source>
        <strain evidence="9">CBS 568.67</strain>
    </source>
</reference>
<comment type="subcellular location">
    <subcellularLocation>
        <location evidence="1">Nucleus</location>
    </subcellularLocation>
</comment>
<dbReference type="Pfam" id="PF04189">
    <property type="entry name" value="Gcd10p"/>
    <property type="match status" value="1"/>
</dbReference>
<accession>A0A485K9X5</accession>
<dbReference type="Gene3D" id="3.40.50.150">
    <property type="entry name" value="Vaccinia Virus protein VP39"/>
    <property type="match status" value="1"/>
</dbReference>
<evidence type="ECO:0000256" key="1">
    <source>
        <dbReference type="ARBA" id="ARBA00004123"/>
    </source>
</evidence>
<dbReference type="InterPro" id="IPR017423">
    <property type="entry name" value="TRM6"/>
</dbReference>
<protein>
    <recommendedName>
        <fullName evidence="3">tRNA (adenine(58)-N(1))-methyltransferase non-catalytic subunit TRM6</fullName>
    </recommendedName>
    <alternativeName>
        <fullName evidence="6">tRNA(m1A58)-methyltransferase subunit TRM6</fullName>
    </alternativeName>
</protein>
<dbReference type="EMBL" id="CAADRA010000093">
    <property type="protein sequence ID" value="VFT78500.1"/>
    <property type="molecule type" value="Genomic_DNA"/>
</dbReference>
<dbReference type="Proteomes" id="UP000332933">
    <property type="component" value="Unassembled WGS sequence"/>
</dbReference>
<organism evidence="9 10">
    <name type="scientific">Aphanomyces stellatus</name>
    <dbReference type="NCBI Taxonomy" id="120398"/>
    <lineage>
        <taxon>Eukaryota</taxon>
        <taxon>Sar</taxon>
        <taxon>Stramenopiles</taxon>
        <taxon>Oomycota</taxon>
        <taxon>Saprolegniomycetes</taxon>
        <taxon>Saprolegniales</taxon>
        <taxon>Verrucalvaceae</taxon>
        <taxon>Aphanomyces</taxon>
    </lineage>
</organism>
<evidence type="ECO:0000313" key="10">
    <source>
        <dbReference type="Proteomes" id="UP000332933"/>
    </source>
</evidence>
<feature type="region of interest" description="Disordered" evidence="7">
    <location>
        <begin position="307"/>
        <end position="326"/>
    </location>
</feature>
<evidence type="ECO:0000313" key="9">
    <source>
        <dbReference type="EMBL" id="VFT78500.1"/>
    </source>
</evidence>
<evidence type="ECO:0000256" key="3">
    <source>
        <dbReference type="ARBA" id="ARBA00021704"/>
    </source>
</evidence>
<name>A0A485K9X5_9STRA</name>
<feature type="region of interest" description="Disordered" evidence="7">
    <location>
        <begin position="429"/>
        <end position="453"/>
    </location>
</feature>
<sequence>MADVIQEGDTVVCYTSDDRVFFQEILPKMTIRIAKSQVNVKYVVGHPFGTIFEEKDKTLVAVEGGLFPDPVAPEVGDFEVPTNDNRSYTDTNDSQKLSNVEIAALKAQGVRGSDLIAKLVENSDTWDTKTEFSKQKYLKKKQQKYMPRIQMVRCTAMSLCDVYHVRQPTKILSLRYDVIGQILSYGNIHAGAQVLLVDTVMGLITGAIAERMLGKGHLLAGYEGQQASVDTIRRFNFDQSVLDNIVYFPFHYIGQLDGDEAAIVAQEASAQKEDESKPEEIAARMAEVAARVSQYSEEEQRKYAEKKEARKQKQRDQKKVKRSPSDVRALLRTPSDSLVIVSHYDPLAVLLQLLPQLGLSRPFVVYSEYLEPLTLAFDTLQRMESIVNLQLNDTWTREYQILPGRTHPAMTMSAGSGYLLSGIKVDATPPPAAHADLKALPRRTNKKPKRTRD</sequence>
<dbReference type="GO" id="GO:0005634">
    <property type="term" value="C:nucleus"/>
    <property type="evidence" value="ECO:0007669"/>
    <property type="project" value="UniProtKB-SubCell"/>
</dbReference>
<evidence type="ECO:0000256" key="5">
    <source>
        <dbReference type="ARBA" id="ARBA00023242"/>
    </source>
</evidence>
<comment type="similarity">
    <text evidence="2">Belongs to the TRM6/GCD10 family.</text>
</comment>
<dbReference type="PANTHER" id="PTHR12945">
    <property type="entry name" value="TRANSLATION INITIATION FACTOR EIF3-RELATED"/>
    <property type="match status" value="1"/>
</dbReference>
<dbReference type="Gene3D" id="3.10.330.20">
    <property type="match status" value="1"/>
</dbReference>
<keyword evidence="4" id="KW-0819">tRNA processing</keyword>
<dbReference type="GO" id="GO:0031515">
    <property type="term" value="C:tRNA (m1A) methyltransferase complex"/>
    <property type="evidence" value="ECO:0007669"/>
    <property type="project" value="InterPro"/>
</dbReference>
<evidence type="ECO:0000256" key="7">
    <source>
        <dbReference type="SAM" id="MobiDB-lite"/>
    </source>
</evidence>
<evidence type="ECO:0000256" key="4">
    <source>
        <dbReference type="ARBA" id="ARBA00022694"/>
    </source>
</evidence>